<dbReference type="SUPFAM" id="SSF63418">
    <property type="entry name" value="MurE/MurF N-terminal domain"/>
    <property type="match status" value="1"/>
</dbReference>
<dbReference type="GO" id="GO:0051301">
    <property type="term" value="P:cell division"/>
    <property type="evidence" value="ECO:0007669"/>
    <property type="project" value="UniProtKB-KW"/>
</dbReference>
<dbReference type="GO" id="GO:0008360">
    <property type="term" value="P:regulation of cell shape"/>
    <property type="evidence" value="ECO:0007669"/>
    <property type="project" value="UniProtKB-KW"/>
</dbReference>
<evidence type="ECO:0000256" key="7">
    <source>
        <dbReference type="ARBA" id="ARBA00022984"/>
    </source>
</evidence>
<feature type="domain" description="Mur ligase N-terminal catalytic" evidence="12">
    <location>
        <begin position="16"/>
        <end position="83"/>
    </location>
</feature>
<name>A0A917LT37_9FLAO</name>
<dbReference type="InterPro" id="IPR051046">
    <property type="entry name" value="MurCDEF_CellWall_CoF430Synth"/>
</dbReference>
<dbReference type="Gene3D" id="3.40.1390.10">
    <property type="entry name" value="MurE/MurF, N-terminal domain"/>
    <property type="match status" value="1"/>
</dbReference>
<dbReference type="AlphaFoldDB" id="A0A917LT37"/>
<keyword evidence="1 10" id="KW-0963">Cytoplasm</keyword>
<dbReference type="InterPro" id="IPR035911">
    <property type="entry name" value="MurE/MurF_N"/>
</dbReference>
<comment type="catalytic activity">
    <reaction evidence="10 11">
        <text>D-alanyl-D-alanine + UDP-N-acetyl-alpha-D-muramoyl-L-alanyl-gamma-D-glutamyl-meso-2,6-diaminopimelate + ATP = UDP-N-acetyl-alpha-D-muramoyl-L-alanyl-gamma-D-glutamyl-meso-2,6-diaminopimeloyl-D-alanyl-D-alanine + ADP + phosphate + H(+)</text>
        <dbReference type="Rhea" id="RHEA:28374"/>
        <dbReference type="ChEBI" id="CHEBI:15378"/>
        <dbReference type="ChEBI" id="CHEBI:30616"/>
        <dbReference type="ChEBI" id="CHEBI:43474"/>
        <dbReference type="ChEBI" id="CHEBI:57822"/>
        <dbReference type="ChEBI" id="CHEBI:61386"/>
        <dbReference type="ChEBI" id="CHEBI:83905"/>
        <dbReference type="ChEBI" id="CHEBI:456216"/>
        <dbReference type="EC" id="6.3.2.10"/>
    </reaction>
</comment>
<dbReference type="Gene3D" id="3.40.1190.10">
    <property type="entry name" value="Mur-like, catalytic domain"/>
    <property type="match status" value="1"/>
</dbReference>
<dbReference type="InterPro" id="IPR005863">
    <property type="entry name" value="UDP-N-AcMur_synth"/>
</dbReference>
<feature type="domain" description="Mur ligase C-terminal" evidence="13">
    <location>
        <begin position="298"/>
        <end position="412"/>
    </location>
</feature>
<feature type="domain" description="Mur ligase central" evidence="14">
    <location>
        <begin position="96"/>
        <end position="274"/>
    </location>
</feature>
<feature type="binding site" evidence="10">
    <location>
        <begin position="97"/>
        <end position="103"/>
    </location>
    <ligand>
        <name>ATP</name>
        <dbReference type="ChEBI" id="CHEBI:30616"/>
    </ligand>
</feature>
<keyword evidence="9 10" id="KW-0961">Cell wall biogenesis/degradation</keyword>
<proteinExistence type="inferred from homology"/>
<dbReference type="PANTHER" id="PTHR43024:SF1">
    <property type="entry name" value="UDP-N-ACETYLMURAMOYL-TRIPEPTIDE--D-ALANYL-D-ALANINE LIGASE"/>
    <property type="match status" value="1"/>
</dbReference>
<organism evidence="15 16">
    <name type="scientific">Bizionia arctica</name>
    <dbReference type="NCBI Taxonomy" id="1495645"/>
    <lineage>
        <taxon>Bacteria</taxon>
        <taxon>Pseudomonadati</taxon>
        <taxon>Bacteroidota</taxon>
        <taxon>Flavobacteriia</taxon>
        <taxon>Flavobacteriales</taxon>
        <taxon>Flavobacteriaceae</taxon>
        <taxon>Bizionia</taxon>
    </lineage>
</organism>
<dbReference type="InterPro" id="IPR036565">
    <property type="entry name" value="Mur-like_cat_sf"/>
</dbReference>
<comment type="caution">
    <text evidence="15">The sequence shown here is derived from an EMBL/GenBank/DDBJ whole genome shotgun (WGS) entry which is preliminary data.</text>
</comment>
<reference evidence="15" key="1">
    <citation type="journal article" date="2014" name="Int. J. Syst. Evol. Microbiol.">
        <title>Complete genome sequence of Corynebacterium casei LMG S-19264T (=DSM 44701T), isolated from a smear-ripened cheese.</title>
        <authorList>
            <consortium name="US DOE Joint Genome Institute (JGI-PGF)"/>
            <person name="Walter F."/>
            <person name="Albersmeier A."/>
            <person name="Kalinowski J."/>
            <person name="Ruckert C."/>
        </authorList>
    </citation>
    <scope>NUCLEOTIDE SEQUENCE</scope>
    <source>
        <strain evidence="15">CGMCC 1.12751</strain>
    </source>
</reference>
<keyword evidence="3 10" id="KW-0132">Cell division</keyword>
<comment type="subcellular location">
    <subcellularLocation>
        <location evidence="10 11">Cytoplasm</location>
    </subcellularLocation>
</comment>
<keyword evidence="2 10" id="KW-0436">Ligase</keyword>
<dbReference type="GO" id="GO:0047480">
    <property type="term" value="F:UDP-N-acetylmuramoyl-tripeptide-D-alanyl-D-alanine ligase activity"/>
    <property type="evidence" value="ECO:0007669"/>
    <property type="project" value="UniProtKB-UniRule"/>
</dbReference>
<dbReference type="HAMAP" id="MF_02019">
    <property type="entry name" value="MurF"/>
    <property type="match status" value="1"/>
</dbReference>
<evidence type="ECO:0000259" key="14">
    <source>
        <dbReference type="Pfam" id="PF08245"/>
    </source>
</evidence>
<keyword evidence="8 10" id="KW-0131">Cell cycle</keyword>
<dbReference type="InterPro" id="IPR013221">
    <property type="entry name" value="Mur_ligase_cen"/>
</dbReference>
<comment type="similarity">
    <text evidence="10">Belongs to the MurCDEF family. MurF subfamily.</text>
</comment>
<dbReference type="InterPro" id="IPR036615">
    <property type="entry name" value="Mur_ligase_C_dom_sf"/>
</dbReference>
<dbReference type="GO" id="GO:0005737">
    <property type="term" value="C:cytoplasm"/>
    <property type="evidence" value="ECO:0007669"/>
    <property type="project" value="UniProtKB-SubCell"/>
</dbReference>
<dbReference type="GO" id="GO:0005524">
    <property type="term" value="F:ATP binding"/>
    <property type="evidence" value="ECO:0007669"/>
    <property type="project" value="UniProtKB-UniRule"/>
</dbReference>
<dbReference type="NCBIfam" id="TIGR01143">
    <property type="entry name" value="murF"/>
    <property type="match status" value="1"/>
</dbReference>
<evidence type="ECO:0000256" key="1">
    <source>
        <dbReference type="ARBA" id="ARBA00022490"/>
    </source>
</evidence>
<dbReference type="Gene3D" id="3.90.190.20">
    <property type="entry name" value="Mur ligase, C-terminal domain"/>
    <property type="match status" value="1"/>
</dbReference>
<evidence type="ECO:0000256" key="9">
    <source>
        <dbReference type="ARBA" id="ARBA00023316"/>
    </source>
</evidence>
<keyword evidence="16" id="KW-1185">Reference proteome</keyword>
<keyword evidence="6 10" id="KW-0133">Cell shape</keyword>
<dbReference type="InterPro" id="IPR000713">
    <property type="entry name" value="Mur_ligase_N"/>
</dbReference>
<dbReference type="Proteomes" id="UP000625976">
    <property type="component" value="Unassembled WGS sequence"/>
</dbReference>
<reference evidence="15" key="2">
    <citation type="submission" date="2020-09" db="EMBL/GenBank/DDBJ databases">
        <authorList>
            <person name="Sun Q."/>
            <person name="Zhou Y."/>
        </authorList>
    </citation>
    <scope>NUCLEOTIDE SEQUENCE</scope>
    <source>
        <strain evidence="15">CGMCC 1.12751</strain>
    </source>
</reference>
<dbReference type="Pfam" id="PF01225">
    <property type="entry name" value="Mur_ligase"/>
    <property type="match status" value="1"/>
</dbReference>
<dbReference type="Pfam" id="PF02875">
    <property type="entry name" value="Mur_ligase_C"/>
    <property type="match status" value="1"/>
</dbReference>
<dbReference type="EMBL" id="BMFQ01000003">
    <property type="protein sequence ID" value="GGG55256.1"/>
    <property type="molecule type" value="Genomic_DNA"/>
</dbReference>
<protein>
    <recommendedName>
        <fullName evidence="10 11">UDP-N-acetylmuramoyl-tripeptide--D-alanyl-D-alanine ligase</fullName>
        <ecNumber evidence="10 11">6.3.2.10</ecNumber>
    </recommendedName>
    <alternativeName>
        <fullName evidence="10">D-alanyl-D-alanine-adding enzyme</fullName>
    </alternativeName>
</protein>
<dbReference type="SUPFAM" id="SSF53244">
    <property type="entry name" value="MurD-like peptide ligases, peptide-binding domain"/>
    <property type="match status" value="1"/>
</dbReference>
<keyword evidence="4 10" id="KW-0547">Nucleotide-binding</keyword>
<evidence type="ECO:0000256" key="5">
    <source>
        <dbReference type="ARBA" id="ARBA00022840"/>
    </source>
</evidence>
<keyword evidence="7 10" id="KW-0573">Peptidoglycan synthesis</keyword>
<accession>A0A917LT37</accession>
<evidence type="ECO:0000313" key="15">
    <source>
        <dbReference type="EMBL" id="GGG55256.1"/>
    </source>
</evidence>
<evidence type="ECO:0000259" key="12">
    <source>
        <dbReference type="Pfam" id="PF01225"/>
    </source>
</evidence>
<evidence type="ECO:0000259" key="13">
    <source>
        <dbReference type="Pfam" id="PF02875"/>
    </source>
</evidence>
<dbReference type="PANTHER" id="PTHR43024">
    <property type="entry name" value="UDP-N-ACETYLMURAMOYL-TRIPEPTIDE--D-ALANYL-D-ALANINE LIGASE"/>
    <property type="match status" value="1"/>
</dbReference>
<evidence type="ECO:0000256" key="2">
    <source>
        <dbReference type="ARBA" id="ARBA00022598"/>
    </source>
</evidence>
<evidence type="ECO:0000313" key="16">
    <source>
        <dbReference type="Proteomes" id="UP000625976"/>
    </source>
</evidence>
<evidence type="ECO:0000256" key="3">
    <source>
        <dbReference type="ARBA" id="ARBA00022618"/>
    </source>
</evidence>
<dbReference type="EC" id="6.3.2.10" evidence="10 11"/>
<evidence type="ECO:0000256" key="8">
    <source>
        <dbReference type="ARBA" id="ARBA00023306"/>
    </source>
</evidence>
<evidence type="ECO:0000256" key="4">
    <source>
        <dbReference type="ARBA" id="ARBA00022741"/>
    </source>
</evidence>
<dbReference type="GO" id="GO:0009252">
    <property type="term" value="P:peptidoglycan biosynthetic process"/>
    <property type="evidence" value="ECO:0007669"/>
    <property type="project" value="UniProtKB-UniRule"/>
</dbReference>
<keyword evidence="5 10" id="KW-0067">ATP-binding</keyword>
<dbReference type="SUPFAM" id="SSF53623">
    <property type="entry name" value="MurD-like peptide ligases, catalytic domain"/>
    <property type="match status" value="1"/>
</dbReference>
<dbReference type="Pfam" id="PF08245">
    <property type="entry name" value="Mur_ligase_M"/>
    <property type="match status" value="1"/>
</dbReference>
<evidence type="ECO:0000256" key="11">
    <source>
        <dbReference type="RuleBase" id="RU004136"/>
    </source>
</evidence>
<evidence type="ECO:0000256" key="10">
    <source>
        <dbReference type="HAMAP-Rule" id="MF_02019"/>
    </source>
</evidence>
<sequence length="424" mass="47415">MNIEKLHKLFLKHPSVSTDTRKISKNNLYFALKGDNFNGNRFAKLAIENGASYCIIDEEEFALNKQCIVVENVLETLQELARYHRRHLSLPIIALTGSNGKTTTKELIHAVLSKKFETVATFGNLNNHIGVPLTLLKMNHNTEMGIVEMGANHKSEIAFLCNIAFPDYGLITNFGKAHLEGFGSIEGVIEAKSELYKHLINHNKTMFVNSSDSIQLEKSQEATTVSFGQNKTDNYIIHFVSAQPNVTVRFNNIEINSQLIGDYNFNNIAVAIAIGAYFKVDEKLIKEAIENYTPKNNRSQIVKKGNTEIILDAYNANPSSMTVALQNFGKLETTNKVAILGDMFELGTDAKKEHLTIATLANSLPISKIIFIGENFHNALPIGHETFKTFNDFKEQFNLKSLEDATLLIKGSRGMALERILDLF</sequence>
<gene>
    <name evidence="10 15" type="primary">murF</name>
    <name evidence="15" type="ORF">GCM10010976_27650</name>
</gene>
<dbReference type="RefSeq" id="WP_188465866.1">
    <property type="nucleotide sequence ID" value="NZ_BMFQ01000003.1"/>
</dbReference>
<dbReference type="GO" id="GO:0071555">
    <property type="term" value="P:cell wall organization"/>
    <property type="evidence" value="ECO:0007669"/>
    <property type="project" value="UniProtKB-KW"/>
</dbReference>
<dbReference type="InterPro" id="IPR004101">
    <property type="entry name" value="Mur_ligase_C"/>
</dbReference>
<comment type="pathway">
    <text evidence="10 11">Cell wall biogenesis; peptidoglycan biosynthesis.</text>
</comment>
<evidence type="ECO:0000256" key="6">
    <source>
        <dbReference type="ARBA" id="ARBA00022960"/>
    </source>
</evidence>
<comment type="function">
    <text evidence="10 11">Involved in cell wall formation. Catalyzes the final step in the synthesis of UDP-N-acetylmuramoyl-pentapeptide, the precursor of murein.</text>
</comment>